<dbReference type="GO" id="GO:0005524">
    <property type="term" value="F:ATP binding"/>
    <property type="evidence" value="ECO:0007669"/>
    <property type="project" value="UniProtKB-KW"/>
</dbReference>
<dbReference type="GO" id="GO:0016887">
    <property type="term" value="F:ATP hydrolysis activity"/>
    <property type="evidence" value="ECO:0007669"/>
    <property type="project" value="InterPro"/>
</dbReference>
<dbReference type="SUPFAM" id="SSF52540">
    <property type="entry name" value="P-loop containing nucleoside triphosphate hydrolases"/>
    <property type="match status" value="2"/>
</dbReference>
<evidence type="ECO:0000313" key="10">
    <source>
        <dbReference type="EMBL" id="SMG32290.1"/>
    </source>
</evidence>
<dbReference type="AlphaFoldDB" id="A0A1X7JW22"/>
<dbReference type="SMART" id="SM00382">
    <property type="entry name" value="AAA"/>
    <property type="match status" value="2"/>
</dbReference>
<dbReference type="PANTHER" id="PTHR43790">
    <property type="entry name" value="CARBOHYDRATE TRANSPORT ATP-BINDING PROTEIN MG119-RELATED"/>
    <property type="match status" value="1"/>
</dbReference>
<keyword evidence="4" id="KW-0677">Repeat</keyword>
<reference evidence="11" key="1">
    <citation type="submission" date="2017-04" db="EMBL/GenBank/DDBJ databases">
        <authorList>
            <person name="Varghese N."/>
            <person name="Submissions S."/>
        </authorList>
    </citation>
    <scope>NUCLEOTIDE SEQUENCE [LARGE SCALE GENOMIC DNA]</scope>
    <source>
        <strain evidence="11">USBA 82</strain>
    </source>
</reference>
<evidence type="ECO:0000256" key="7">
    <source>
        <dbReference type="ARBA" id="ARBA00022967"/>
    </source>
</evidence>
<dbReference type="Pfam" id="PF00005">
    <property type="entry name" value="ABC_tran"/>
    <property type="match status" value="2"/>
</dbReference>
<protein>
    <submittedName>
        <fullName evidence="10">Monosaccharide ABC transporter ATP-binding protein, CUT2 family</fullName>
    </submittedName>
</protein>
<keyword evidence="6 10" id="KW-0067">ATP-binding</keyword>
<dbReference type="Proteomes" id="UP000193355">
    <property type="component" value="Unassembled WGS sequence"/>
</dbReference>
<dbReference type="OrthoDB" id="9771863at2"/>
<accession>A0A1X7JW22</accession>
<dbReference type="InterPro" id="IPR050107">
    <property type="entry name" value="ABC_carbohydrate_import_ATPase"/>
</dbReference>
<keyword evidence="3" id="KW-0762">Sugar transport</keyword>
<proteinExistence type="predicted"/>
<dbReference type="CDD" id="cd03215">
    <property type="entry name" value="ABC_Carb_Monos_II"/>
    <property type="match status" value="1"/>
</dbReference>
<evidence type="ECO:0000256" key="8">
    <source>
        <dbReference type="ARBA" id="ARBA00023136"/>
    </source>
</evidence>
<dbReference type="InterPro" id="IPR003439">
    <property type="entry name" value="ABC_transporter-like_ATP-bd"/>
</dbReference>
<dbReference type="RefSeq" id="WP_085544740.1">
    <property type="nucleotide sequence ID" value="NZ_FXBB01000017.1"/>
</dbReference>
<dbReference type="PANTHER" id="PTHR43790:SF1">
    <property type="entry name" value="XYLOSE IMPORT ATP-BINDING PROTEIN XYLG"/>
    <property type="match status" value="1"/>
</dbReference>
<keyword evidence="1" id="KW-0813">Transport</keyword>
<dbReference type="STRING" id="561720.SAMN06275492_11722"/>
<evidence type="ECO:0000256" key="5">
    <source>
        <dbReference type="ARBA" id="ARBA00022741"/>
    </source>
</evidence>
<keyword evidence="11" id="KW-1185">Reference proteome</keyword>
<dbReference type="InterPro" id="IPR003593">
    <property type="entry name" value="AAA+_ATPase"/>
</dbReference>
<feature type="domain" description="ABC transporter" evidence="9">
    <location>
        <begin position="249"/>
        <end position="497"/>
    </location>
</feature>
<dbReference type="PROSITE" id="PS00211">
    <property type="entry name" value="ABC_TRANSPORTER_1"/>
    <property type="match status" value="1"/>
</dbReference>
<evidence type="ECO:0000256" key="6">
    <source>
        <dbReference type="ARBA" id="ARBA00022840"/>
    </source>
</evidence>
<dbReference type="EMBL" id="FXBB01000017">
    <property type="protein sequence ID" value="SMG32290.1"/>
    <property type="molecule type" value="Genomic_DNA"/>
</dbReference>
<evidence type="ECO:0000256" key="2">
    <source>
        <dbReference type="ARBA" id="ARBA00022475"/>
    </source>
</evidence>
<keyword evidence="2" id="KW-1003">Cell membrane</keyword>
<evidence type="ECO:0000256" key="3">
    <source>
        <dbReference type="ARBA" id="ARBA00022597"/>
    </source>
</evidence>
<feature type="domain" description="ABC transporter" evidence="9">
    <location>
        <begin position="8"/>
        <end position="244"/>
    </location>
</feature>
<sequence>MNEKKPFIELRNISKRFGGVTALDDVGLSLSPGEIHCLAGQNGSGKSTLIKIISGVYRPEDGAEIFIDGELVALDPAKAIGIGIQVIYQDLSIFPGLSVAENIGLGQYCEKGRFFVDKGRLVSDAKTAMNKIGISLPLRKKVSELSIADRQLVAICRALANDARLVIMDEPTASLTRTEVKALLSVVKELKNRDIAVVFVSHRLDEVIEVAERVTVLRDGKSVGVFEASELDDKKLATYMTGLEFDMTVHDVEHHRSVLLSVEGLTRQNNYKDVSFELHRGEILGITGLLGSGRTELALSLFGKNPPDSGTIALEGKYLSLSSIRDGIYSGIGYVSEDRLTLGIVMDQSIRDNSVLTVLDRLKSSFGTIDGTKRDQLVSSSVQELSVKVSDVNLPVRTLSGGNQQKVVLAKWLATKPKVLILDSPTVGVDIAAKKGIYDIVKSLSAKGMGIIMISDEIPEVYYNCHRIITMQRGRITGEYRPTETSEQDLASRIDEV</sequence>
<evidence type="ECO:0000256" key="1">
    <source>
        <dbReference type="ARBA" id="ARBA00022448"/>
    </source>
</evidence>
<dbReference type="PROSITE" id="PS50893">
    <property type="entry name" value="ABC_TRANSPORTER_2"/>
    <property type="match status" value="2"/>
</dbReference>
<dbReference type="InterPro" id="IPR017871">
    <property type="entry name" value="ABC_transporter-like_CS"/>
</dbReference>
<evidence type="ECO:0000313" key="11">
    <source>
        <dbReference type="Proteomes" id="UP000193355"/>
    </source>
</evidence>
<evidence type="ECO:0000256" key="4">
    <source>
        <dbReference type="ARBA" id="ARBA00022737"/>
    </source>
</evidence>
<keyword evidence="5" id="KW-0547">Nucleotide-binding</keyword>
<keyword evidence="7" id="KW-1278">Translocase</keyword>
<gene>
    <name evidence="10" type="ORF">SAMN06275492_11722</name>
</gene>
<organism evidence="10 11">
    <name type="scientific">Dethiosulfovibrio salsuginis</name>
    <dbReference type="NCBI Taxonomy" id="561720"/>
    <lineage>
        <taxon>Bacteria</taxon>
        <taxon>Thermotogati</taxon>
        <taxon>Synergistota</taxon>
        <taxon>Synergistia</taxon>
        <taxon>Synergistales</taxon>
        <taxon>Dethiosulfovibrionaceae</taxon>
        <taxon>Dethiosulfovibrio</taxon>
    </lineage>
</organism>
<dbReference type="Gene3D" id="3.40.50.300">
    <property type="entry name" value="P-loop containing nucleotide triphosphate hydrolases"/>
    <property type="match status" value="2"/>
</dbReference>
<evidence type="ECO:0000259" key="9">
    <source>
        <dbReference type="PROSITE" id="PS50893"/>
    </source>
</evidence>
<name>A0A1X7JW22_9BACT</name>
<dbReference type="CDD" id="cd03216">
    <property type="entry name" value="ABC_Carb_Monos_I"/>
    <property type="match status" value="1"/>
</dbReference>
<dbReference type="InterPro" id="IPR027417">
    <property type="entry name" value="P-loop_NTPase"/>
</dbReference>
<keyword evidence="8" id="KW-0472">Membrane</keyword>